<dbReference type="Pfam" id="PF14516">
    <property type="entry name" value="AAA_35"/>
    <property type="match status" value="1"/>
</dbReference>
<proteinExistence type="predicted"/>
<reference evidence="2 3" key="1">
    <citation type="journal article" date="2020" name="ISME J.">
        <title>Comparative genomics reveals insights into cyanobacterial evolution and habitat adaptation.</title>
        <authorList>
            <person name="Chen M.Y."/>
            <person name="Teng W.K."/>
            <person name="Zhao L."/>
            <person name="Hu C.X."/>
            <person name="Zhou Y.K."/>
            <person name="Han B.P."/>
            <person name="Song L.R."/>
            <person name="Shu W.S."/>
        </authorList>
    </citation>
    <scope>NUCLEOTIDE SEQUENCE [LARGE SCALE GENOMIC DNA]</scope>
    <source>
        <strain evidence="2 3">FACHB-252</strain>
    </source>
</reference>
<dbReference type="Gene3D" id="3.40.50.300">
    <property type="entry name" value="P-loop containing nucleotide triphosphate hydrolases"/>
    <property type="match status" value="1"/>
</dbReference>
<evidence type="ECO:0000256" key="1">
    <source>
        <dbReference type="SAM" id="MobiDB-lite"/>
    </source>
</evidence>
<sequence>MRYQVGGSLYINDPTYIVRQADEKLYSNLKTGNLCYIFTSRQMGKSSLLHRTSHRLQKEGYECVYLDFTQLVSDDITPAQWYKSIIISLLYSLNLAEEFNFQQWWKMQANLSPVEKLYQFIEELLLLNIQKTCQTKGIFIFIDEIDSLLNLNFPVNDFFAWIRYCYEQQAYNPNFKRLGFALFGVASPSGLITDSQQTPFNIATAIELFDFQLDETQPLLPGLKTVISQPEIVLQEILYWSRGQPFLTQKLCHLVMQTTFTTSTGKINLSPKSAASWVEELVRSHIIQDWESQDQPQHLRTIRDRLLFFNQQQSGRLLSLYHQILQAQEAQQLRPNSSESFPSSTSLSTPYSTHIDNSPEQTELLLSGLVQKHNGYLKIKNPIYRTIFNSQWVLTQLNNTAPL</sequence>
<evidence type="ECO:0000313" key="3">
    <source>
        <dbReference type="Proteomes" id="UP000606396"/>
    </source>
</evidence>
<feature type="compositionally biased region" description="Low complexity" evidence="1">
    <location>
        <begin position="335"/>
        <end position="353"/>
    </location>
</feature>
<name>A0ABR8H7A8_NOSPU</name>
<dbReference type="EMBL" id="JACJTC010000005">
    <property type="protein sequence ID" value="MBD2611273.1"/>
    <property type="molecule type" value="Genomic_DNA"/>
</dbReference>
<protein>
    <submittedName>
        <fullName evidence="2">AAA-like domain-containing protein</fullName>
    </submittedName>
</protein>
<organism evidence="2 3">
    <name type="scientific">Nostoc punctiforme FACHB-252</name>
    <dbReference type="NCBI Taxonomy" id="1357509"/>
    <lineage>
        <taxon>Bacteria</taxon>
        <taxon>Bacillati</taxon>
        <taxon>Cyanobacteriota</taxon>
        <taxon>Cyanophyceae</taxon>
        <taxon>Nostocales</taxon>
        <taxon>Nostocaceae</taxon>
        <taxon>Nostoc</taxon>
    </lineage>
</organism>
<dbReference type="RefSeq" id="WP_190949044.1">
    <property type="nucleotide sequence ID" value="NZ_JACJTC010000005.1"/>
</dbReference>
<gene>
    <name evidence="2" type="ORF">H6G94_08300</name>
</gene>
<dbReference type="InterPro" id="IPR027417">
    <property type="entry name" value="P-loop_NTPase"/>
</dbReference>
<comment type="caution">
    <text evidence="2">The sequence shown here is derived from an EMBL/GenBank/DDBJ whole genome shotgun (WGS) entry which is preliminary data.</text>
</comment>
<dbReference type="SUPFAM" id="SSF52540">
    <property type="entry name" value="P-loop containing nucleoside triphosphate hydrolases"/>
    <property type="match status" value="1"/>
</dbReference>
<evidence type="ECO:0000313" key="2">
    <source>
        <dbReference type="EMBL" id="MBD2611273.1"/>
    </source>
</evidence>
<keyword evidence="3" id="KW-1185">Reference proteome</keyword>
<feature type="region of interest" description="Disordered" evidence="1">
    <location>
        <begin position="332"/>
        <end position="356"/>
    </location>
</feature>
<accession>A0ABR8H7A8</accession>
<dbReference type="Proteomes" id="UP000606396">
    <property type="component" value="Unassembled WGS sequence"/>
</dbReference>